<evidence type="ECO:0000256" key="2">
    <source>
        <dbReference type="ARBA" id="ARBA00009466"/>
    </source>
</evidence>
<evidence type="ECO:0000256" key="4">
    <source>
        <dbReference type="ARBA" id="ARBA00022927"/>
    </source>
</evidence>
<proteinExistence type="inferred from homology"/>
<dbReference type="Pfam" id="PF18784">
    <property type="entry name" value="CRM1_repeat_2"/>
    <property type="match status" value="1"/>
</dbReference>
<comment type="similarity">
    <text evidence="2">Belongs to the exportin family.</text>
</comment>
<evidence type="ECO:0000256" key="3">
    <source>
        <dbReference type="ARBA" id="ARBA00022448"/>
    </source>
</evidence>
<dbReference type="GO" id="GO:0006611">
    <property type="term" value="P:protein export from nucleus"/>
    <property type="evidence" value="ECO:0007669"/>
    <property type="project" value="InterPro"/>
</dbReference>
<comment type="subcellular location">
    <subcellularLocation>
        <location evidence="1">Nucleus</location>
    </subcellularLocation>
</comment>
<dbReference type="SUPFAM" id="SSF48371">
    <property type="entry name" value="ARM repeat"/>
    <property type="match status" value="1"/>
</dbReference>
<dbReference type="PANTHER" id="PTHR11223:SF2">
    <property type="entry name" value="EXPORTIN-1"/>
    <property type="match status" value="1"/>
</dbReference>
<dbReference type="InterPro" id="IPR014877">
    <property type="entry name" value="XPO1_C_dom"/>
</dbReference>
<evidence type="ECO:0000313" key="7">
    <source>
        <dbReference type="EMBL" id="KAG9393964.1"/>
    </source>
</evidence>
<reference evidence="7" key="1">
    <citation type="submission" date="2021-05" db="EMBL/GenBank/DDBJ databases">
        <title>A free-living protist that lacks canonical eukaryotic 1 DNA replication and segregation systems.</title>
        <authorList>
            <person name="Salas-Leiva D.E."/>
            <person name="Tromer E.C."/>
            <person name="Curtis B.A."/>
            <person name="Jerlstrom-Hultqvist J."/>
            <person name="Kolisko M."/>
            <person name="Yi Z."/>
            <person name="Salas-Leiva J.S."/>
            <person name="Gallot-Lavallee L."/>
            <person name="Kops G.J.P.L."/>
            <person name="Archibald J.M."/>
            <person name="Simpson A.G.B."/>
            <person name="Roger A.J."/>
        </authorList>
    </citation>
    <scope>NUCLEOTIDE SEQUENCE</scope>
    <source>
        <strain evidence="7">BICM</strain>
    </source>
</reference>
<evidence type="ECO:0000256" key="1">
    <source>
        <dbReference type="ARBA" id="ARBA00004123"/>
    </source>
</evidence>
<dbReference type="Gene3D" id="1.25.10.10">
    <property type="entry name" value="Leucine-rich Repeat Variant"/>
    <property type="match status" value="2"/>
</dbReference>
<feature type="domain" description="Importin N-terminal" evidence="6">
    <location>
        <begin position="90"/>
        <end position="123"/>
    </location>
</feature>
<evidence type="ECO:0000313" key="8">
    <source>
        <dbReference type="Proteomes" id="UP000717585"/>
    </source>
</evidence>
<keyword evidence="7" id="KW-0675">Receptor</keyword>
<keyword evidence="4" id="KW-0653">Protein transport</keyword>
<evidence type="ECO:0000256" key="5">
    <source>
        <dbReference type="ARBA" id="ARBA00023242"/>
    </source>
</evidence>
<dbReference type="SMART" id="SM01102">
    <property type="entry name" value="CRM1_C"/>
    <property type="match status" value="1"/>
</dbReference>
<dbReference type="InterPro" id="IPR011989">
    <property type="entry name" value="ARM-like"/>
</dbReference>
<dbReference type="AlphaFoldDB" id="A0A8J6B472"/>
<dbReference type="InterPro" id="IPR016024">
    <property type="entry name" value="ARM-type_fold"/>
</dbReference>
<dbReference type="GO" id="GO:0005049">
    <property type="term" value="F:nuclear export signal receptor activity"/>
    <property type="evidence" value="ECO:0007669"/>
    <property type="project" value="InterPro"/>
</dbReference>
<gene>
    <name evidence="7" type="ORF">J8273_4564</name>
</gene>
<dbReference type="Pfam" id="PF08767">
    <property type="entry name" value="CRM1_C"/>
    <property type="match status" value="1"/>
</dbReference>
<comment type="caution">
    <text evidence="7">The sequence shown here is derived from an EMBL/GenBank/DDBJ whole genome shotgun (WGS) entry which is preliminary data.</text>
</comment>
<dbReference type="OrthoDB" id="27218at2759"/>
<dbReference type="GO" id="GO:0005737">
    <property type="term" value="C:cytoplasm"/>
    <property type="evidence" value="ECO:0007669"/>
    <property type="project" value="TreeGrafter"/>
</dbReference>
<dbReference type="PROSITE" id="PS50166">
    <property type="entry name" value="IMPORTIN_B_NT"/>
    <property type="match status" value="1"/>
</dbReference>
<dbReference type="GO" id="GO:0000055">
    <property type="term" value="P:ribosomal large subunit export from nucleus"/>
    <property type="evidence" value="ECO:0007669"/>
    <property type="project" value="TreeGrafter"/>
</dbReference>
<evidence type="ECO:0000259" key="6">
    <source>
        <dbReference type="PROSITE" id="PS50166"/>
    </source>
</evidence>
<sequence>MELSQAENNQVSEVMTFFANCDVSDGTGRQNWASLFEQVSLAANGLPSTVDFSFSVAHVVLNRIHSDARSWMFVPAVFEHCTQSHAFFNALSIFDAVITQQWSGLSNDDKAQVRSYALQLIGDTMELWPRRTEPMTKMILNKLDKLLVDIMGQDTDAETPLIATFLDPSNLVLAQDAQTMPEADPTKWVFSVRVMSFISQLLDLAFDTRSKIIRREQAEWIKGVIASNSQTFGFAILAGSFRPEFAPTAFRLLGSIAIIDTDLALNQLFVQRIVAVLRDPNNFAAARNDVIKSVTIMFEKCRTTIRQDGYVQTALGLMWLGEELFRAILEGSTPDEEEVHAFIYFFCAAATAYPDIVERNLDSPVEWSGNQATVSDVWTAMLRHIIVFTDPATEADEVLFKMTVDFWQTFVHGVQGSIGATPGYAPGSPHALKTLYDIQGQGESSILAHLRRILVRNMRKPREVIVTQDDTGAIVREEMPDVESVSLHESMRAALIDLCRIDTGATTSVILDHLNDLKNRGHIVNGAPQFTMDEVNAVSWAAGVLGNRAFNGGRQVGERDFVLKVLTVLLGLVNRPGMRSEYKAVLAADIMYVCSQYPTFLRSHWSFLKTVTNKLFYFMSERHDGVPEMACDTFLTIADNCAREFVIEHHDPKTREVEPPFVTHVLAARMKSYNIDPDRNKCNMVNCLQSQHIPTFFRAVGKILAALPIVSPDNPGAYPRVDAIAEVLQGCNDTWAGADTLHKMIAQHGPGLQEMNEHKPLINSLINVLKANVAVAETIRGGFQPQMEFICRALIGGGQDGGLFGDFSRIIVSGIAAHGPGAVDHDIARKMRAFKEAALRVLTAFVRSAHADEKPFIQTQLLAHLWSIFSAYIDAPVPAAREASCLALLGATAECLGEAVQHNLAACLFGQADNAGTIGMVQSTLMMFLVAADQSVASLTAPQLAQAIAAGQVGEDTWWVDFNADPRLTAFPEALVQLIRDVTTYCPGAVTVSSAIRPDGHFFTVATLTQCAIHGTPAITEVAIKSLALLVERVSNQAPQFKVQWLQSYFAMVLKTTLQVLTDLQHQNNEVECIDLLRTLCARVHADADYHQALTDPASGMQGPVFIQAFMTAGLSGWFDNLTQQTHGRFVHSVVPDASQAFPSDTDFRSSVIDYLVNLRKVEGGQ</sequence>
<accession>A0A8J6B472</accession>
<dbReference type="GO" id="GO:0031267">
    <property type="term" value="F:small GTPase binding"/>
    <property type="evidence" value="ECO:0007669"/>
    <property type="project" value="InterPro"/>
</dbReference>
<dbReference type="GO" id="GO:0000056">
    <property type="term" value="P:ribosomal small subunit export from nucleus"/>
    <property type="evidence" value="ECO:0007669"/>
    <property type="project" value="TreeGrafter"/>
</dbReference>
<keyword evidence="3" id="KW-0813">Transport</keyword>
<keyword evidence="5" id="KW-0539">Nucleus</keyword>
<keyword evidence="8" id="KW-1185">Reference proteome</keyword>
<dbReference type="EMBL" id="JAHDYR010000019">
    <property type="protein sequence ID" value="KAG9393964.1"/>
    <property type="molecule type" value="Genomic_DNA"/>
</dbReference>
<dbReference type="InterPro" id="IPR041235">
    <property type="entry name" value="Exp1_repeat_2"/>
</dbReference>
<dbReference type="PANTHER" id="PTHR11223">
    <property type="entry name" value="EXPORTIN 1/5"/>
    <property type="match status" value="1"/>
</dbReference>
<dbReference type="GO" id="GO:0005634">
    <property type="term" value="C:nucleus"/>
    <property type="evidence" value="ECO:0007669"/>
    <property type="project" value="UniProtKB-SubCell"/>
</dbReference>
<name>A0A8J6B472_9EUKA</name>
<dbReference type="InterPro" id="IPR001494">
    <property type="entry name" value="Importin-beta_N"/>
</dbReference>
<organism evidence="7 8">
    <name type="scientific">Carpediemonas membranifera</name>
    <dbReference type="NCBI Taxonomy" id="201153"/>
    <lineage>
        <taxon>Eukaryota</taxon>
        <taxon>Metamonada</taxon>
        <taxon>Carpediemonas-like organisms</taxon>
        <taxon>Carpediemonas</taxon>
    </lineage>
</organism>
<dbReference type="InterPro" id="IPR045065">
    <property type="entry name" value="XPO1/5"/>
</dbReference>
<protein>
    <submittedName>
        <fullName evidence="7">Importin family nuclear export receptor Crm1</fullName>
    </submittedName>
</protein>
<dbReference type="Proteomes" id="UP000717585">
    <property type="component" value="Unassembled WGS sequence"/>
</dbReference>